<comment type="caution">
    <text evidence="1">The sequence shown here is derived from an EMBL/GenBank/DDBJ whole genome shotgun (WGS) entry which is preliminary data.</text>
</comment>
<gene>
    <name evidence="1" type="ORF">GCM10009862_09270</name>
</gene>
<dbReference type="RefSeq" id="WP_344227346.1">
    <property type="nucleotide sequence ID" value="NZ_BAAARI010000005.1"/>
</dbReference>
<name>A0ABP6BI65_9MICO</name>
<dbReference type="EMBL" id="BAAARI010000005">
    <property type="protein sequence ID" value="GAA2572500.1"/>
    <property type="molecule type" value="Genomic_DNA"/>
</dbReference>
<evidence type="ECO:0000313" key="2">
    <source>
        <dbReference type="Proteomes" id="UP001500274"/>
    </source>
</evidence>
<evidence type="ECO:0008006" key="3">
    <source>
        <dbReference type="Google" id="ProtNLM"/>
    </source>
</evidence>
<sequence length="152" mass="16726">MSLHARLRRRVEQDLRSARVLIDGDAEALITGIRRIIGPDQLVLPGVGDRVADLAVVIIDRKAYGSTLHRAQEFFSRIDAQLVEDAPRICLIVGGANSVAPRTLARLLSAEVVHQIVVSTAPSLATTRDRADRRRLRALGWLGIDILRLGRV</sequence>
<proteinExistence type="predicted"/>
<dbReference type="Proteomes" id="UP001500274">
    <property type="component" value="Unassembled WGS sequence"/>
</dbReference>
<reference evidence="2" key="1">
    <citation type="journal article" date="2019" name="Int. J. Syst. Evol. Microbiol.">
        <title>The Global Catalogue of Microorganisms (GCM) 10K type strain sequencing project: providing services to taxonomists for standard genome sequencing and annotation.</title>
        <authorList>
            <consortium name="The Broad Institute Genomics Platform"/>
            <consortium name="The Broad Institute Genome Sequencing Center for Infectious Disease"/>
            <person name="Wu L."/>
            <person name="Ma J."/>
        </authorList>
    </citation>
    <scope>NUCLEOTIDE SEQUENCE [LARGE SCALE GENOMIC DNA]</scope>
    <source>
        <strain evidence="2">JCM 16365</strain>
    </source>
</reference>
<accession>A0ABP6BI65</accession>
<organism evidence="1 2">
    <name type="scientific">Microbacterium binotii</name>
    <dbReference type="NCBI Taxonomy" id="462710"/>
    <lineage>
        <taxon>Bacteria</taxon>
        <taxon>Bacillati</taxon>
        <taxon>Actinomycetota</taxon>
        <taxon>Actinomycetes</taxon>
        <taxon>Micrococcales</taxon>
        <taxon>Microbacteriaceae</taxon>
        <taxon>Microbacterium</taxon>
    </lineage>
</organism>
<evidence type="ECO:0000313" key="1">
    <source>
        <dbReference type="EMBL" id="GAA2572500.1"/>
    </source>
</evidence>
<protein>
    <recommendedName>
        <fullName evidence="3">ERCC4 domain-containing protein</fullName>
    </recommendedName>
</protein>
<keyword evidence="2" id="KW-1185">Reference proteome</keyword>